<dbReference type="Gramene" id="AET5Gv20226900.5">
    <property type="protein sequence ID" value="AET5Gv20226900.5"/>
    <property type="gene ID" value="AET5Gv20226900"/>
</dbReference>
<organism evidence="1 2">
    <name type="scientific">Aegilops tauschii subsp. strangulata</name>
    <name type="common">Goatgrass</name>
    <dbReference type="NCBI Taxonomy" id="200361"/>
    <lineage>
        <taxon>Eukaryota</taxon>
        <taxon>Viridiplantae</taxon>
        <taxon>Streptophyta</taxon>
        <taxon>Embryophyta</taxon>
        <taxon>Tracheophyta</taxon>
        <taxon>Spermatophyta</taxon>
        <taxon>Magnoliopsida</taxon>
        <taxon>Liliopsida</taxon>
        <taxon>Poales</taxon>
        <taxon>Poaceae</taxon>
        <taxon>BOP clade</taxon>
        <taxon>Pooideae</taxon>
        <taxon>Triticodae</taxon>
        <taxon>Triticeae</taxon>
        <taxon>Triticinae</taxon>
        <taxon>Aegilops</taxon>
    </lineage>
</organism>
<reference evidence="2" key="1">
    <citation type="journal article" date="2014" name="Science">
        <title>Ancient hybridizations among the ancestral genomes of bread wheat.</title>
        <authorList>
            <consortium name="International Wheat Genome Sequencing Consortium,"/>
            <person name="Marcussen T."/>
            <person name="Sandve S.R."/>
            <person name="Heier L."/>
            <person name="Spannagl M."/>
            <person name="Pfeifer M."/>
            <person name="Jakobsen K.S."/>
            <person name="Wulff B.B."/>
            <person name="Steuernagel B."/>
            <person name="Mayer K.F."/>
            <person name="Olsen O.A."/>
        </authorList>
    </citation>
    <scope>NUCLEOTIDE SEQUENCE [LARGE SCALE GENOMIC DNA]</scope>
    <source>
        <strain evidence="2">cv. AL8/78</strain>
    </source>
</reference>
<keyword evidence="2" id="KW-1185">Reference proteome</keyword>
<reference evidence="1" key="5">
    <citation type="journal article" date="2021" name="G3 (Bethesda)">
        <title>Aegilops tauschii genome assembly Aet v5.0 features greater sequence contiguity and improved annotation.</title>
        <authorList>
            <person name="Wang L."/>
            <person name="Zhu T."/>
            <person name="Rodriguez J.C."/>
            <person name="Deal K.R."/>
            <person name="Dubcovsky J."/>
            <person name="McGuire P.E."/>
            <person name="Lux T."/>
            <person name="Spannagl M."/>
            <person name="Mayer K.F.X."/>
            <person name="Baldrich P."/>
            <person name="Meyers B.C."/>
            <person name="Huo N."/>
            <person name="Gu Y.Q."/>
            <person name="Zhou H."/>
            <person name="Devos K.M."/>
            <person name="Bennetzen J.L."/>
            <person name="Unver T."/>
            <person name="Budak H."/>
            <person name="Gulick P.J."/>
            <person name="Galiba G."/>
            <person name="Kalapos B."/>
            <person name="Nelson D.R."/>
            <person name="Li P."/>
            <person name="You F.M."/>
            <person name="Luo M.C."/>
            <person name="Dvorak J."/>
        </authorList>
    </citation>
    <scope>NUCLEOTIDE SEQUENCE [LARGE SCALE GENOMIC DNA]</scope>
    <source>
        <strain evidence="1">cv. AL8/78</strain>
    </source>
</reference>
<accession>A0A453JXR0</accession>
<sequence>SINTLVKVLIGKLAHQYMNACMLGQSRQRRKSPRYSAYDVGWSCHFSQIGERNRATSYICFLDTSLLGRSGGQCIHVRLWWRPCSGLDLSSVLTHELNRSSCSFR</sequence>
<dbReference type="Proteomes" id="UP000015105">
    <property type="component" value="Chromosome 5D"/>
</dbReference>
<reference evidence="2" key="2">
    <citation type="journal article" date="2017" name="Nat. Plants">
        <title>The Aegilops tauschii genome reveals multiple impacts of transposons.</title>
        <authorList>
            <person name="Zhao G."/>
            <person name="Zou C."/>
            <person name="Li K."/>
            <person name="Wang K."/>
            <person name="Li T."/>
            <person name="Gao L."/>
            <person name="Zhang X."/>
            <person name="Wang H."/>
            <person name="Yang Z."/>
            <person name="Liu X."/>
            <person name="Jiang W."/>
            <person name="Mao L."/>
            <person name="Kong X."/>
            <person name="Jiao Y."/>
            <person name="Jia J."/>
        </authorList>
    </citation>
    <scope>NUCLEOTIDE SEQUENCE [LARGE SCALE GENOMIC DNA]</scope>
    <source>
        <strain evidence="2">cv. AL8/78</strain>
    </source>
</reference>
<reference evidence="1" key="3">
    <citation type="journal article" date="2017" name="Nature">
        <title>Genome sequence of the progenitor of the wheat D genome Aegilops tauschii.</title>
        <authorList>
            <person name="Luo M.C."/>
            <person name="Gu Y.Q."/>
            <person name="Puiu D."/>
            <person name="Wang H."/>
            <person name="Twardziok S.O."/>
            <person name="Deal K.R."/>
            <person name="Huo N."/>
            <person name="Zhu T."/>
            <person name="Wang L."/>
            <person name="Wang Y."/>
            <person name="McGuire P.E."/>
            <person name="Liu S."/>
            <person name="Long H."/>
            <person name="Ramasamy R.K."/>
            <person name="Rodriguez J.C."/>
            <person name="Van S.L."/>
            <person name="Yuan L."/>
            <person name="Wang Z."/>
            <person name="Xia Z."/>
            <person name="Xiao L."/>
            <person name="Anderson O.D."/>
            <person name="Ouyang S."/>
            <person name="Liang Y."/>
            <person name="Zimin A.V."/>
            <person name="Pertea G."/>
            <person name="Qi P."/>
            <person name="Bennetzen J.L."/>
            <person name="Dai X."/>
            <person name="Dawson M.W."/>
            <person name="Muller H.G."/>
            <person name="Kugler K."/>
            <person name="Rivarola-Duarte L."/>
            <person name="Spannagl M."/>
            <person name="Mayer K.F.X."/>
            <person name="Lu F.H."/>
            <person name="Bevan M.W."/>
            <person name="Leroy P."/>
            <person name="Li P."/>
            <person name="You F.M."/>
            <person name="Sun Q."/>
            <person name="Liu Z."/>
            <person name="Lyons E."/>
            <person name="Wicker T."/>
            <person name="Salzberg S.L."/>
            <person name="Devos K.M."/>
            <person name="Dvorak J."/>
        </authorList>
    </citation>
    <scope>NUCLEOTIDE SEQUENCE [LARGE SCALE GENOMIC DNA]</scope>
    <source>
        <strain evidence="1">cv. AL8/78</strain>
    </source>
</reference>
<protein>
    <submittedName>
        <fullName evidence="1">Uncharacterized protein</fullName>
    </submittedName>
</protein>
<dbReference type="AlphaFoldDB" id="A0A453JXR0"/>
<reference evidence="1" key="4">
    <citation type="submission" date="2019-03" db="UniProtKB">
        <authorList>
            <consortium name="EnsemblPlants"/>
        </authorList>
    </citation>
    <scope>IDENTIFICATION</scope>
</reference>
<evidence type="ECO:0000313" key="2">
    <source>
        <dbReference type="Proteomes" id="UP000015105"/>
    </source>
</evidence>
<proteinExistence type="predicted"/>
<evidence type="ECO:0000313" key="1">
    <source>
        <dbReference type="EnsemblPlants" id="AET5Gv20226900.5"/>
    </source>
</evidence>
<name>A0A453JXR0_AEGTS</name>
<dbReference type="EnsemblPlants" id="AET5Gv20226900.5">
    <property type="protein sequence ID" value="AET5Gv20226900.5"/>
    <property type="gene ID" value="AET5Gv20226900"/>
</dbReference>